<keyword evidence="7 10" id="KW-0675">Receptor</keyword>
<keyword evidence="5 10" id="KW-0297">G-protein coupled receptor</keyword>
<evidence type="ECO:0000256" key="8">
    <source>
        <dbReference type="ARBA" id="ARBA00023180"/>
    </source>
</evidence>
<dbReference type="PRINTS" id="PR00896">
    <property type="entry name" value="VASOPRESSINR"/>
</dbReference>
<reference evidence="12" key="3">
    <citation type="submission" date="2025-09" db="UniProtKB">
        <authorList>
            <consortium name="Ensembl"/>
        </authorList>
    </citation>
    <scope>IDENTIFICATION</scope>
</reference>
<feature type="transmembrane region" description="Helical" evidence="10">
    <location>
        <begin position="112"/>
        <end position="131"/>
    </location>
</feature>
<dbReference type="PROSITE" id="PS50262">
    <property type="entry name" value="G_PROTEIN_RECEP_F1_2"/>
    <property type="match status" value="1"/>
</dbReference>
<dbReference type="FunFam" id="1.20.1070.10:FF:000205">
    <property type="entry name" value="[Arg8]-vasotocin receptor"/>
    <property type="match status" value="1"/>
</dbReference>
<evidence type="ECO:0000256" key="5">
    <source>
        <dbReference type="ARBA" id="ARBA00023040"/>
    </source>
</evidence>
<dbReference type="PANTHER" id="PTHR24241">
    <property type="entry name" value="NEUROPEPTIDE RECEPTOR-RELATED G-PROTEIN COUPLED RECEPTOR"/>
    <property type="match status" value="1"/>
</dbReference>
<keyword evidence="4 10" id="KW-1133">Transmembrane helix</keyword>
<evidence type="ECO:0000256" key="3">
    <source>
        <dbReference type="ARBA" id="ARBA00022692"/>
    </source>
</evidence>
<dbReference type="AlphaFoldDB" id="A0A4X2KRV9"/>
<dbReference type="STRING" id="29139.ENSVURP00010012711"/>
<dbReference type="OMA" id="QAICYPM"/>
<feature type="transmembrane region" description="Helical" evidence="10">
    <location>
        <begin position="331"/>
        <end position="350"/>
    </location>
</feature>
<dbReference type="PRINTS" id="PR00237">
    <property type="entry name" value="GPCRRHODOPSN"/>
</dbReference>
<dbReference type="Ensembl" id="ENSVURT00010014464.1">
    <property type="protein sequence ID" value="ENSVURP00010012711.1"/>
    <property type="gene ID" value="ENSVURG00010009781.1"/>
</dbReference>
<evidence type="ECO:0000259" key="11">
    <source>
        <dbReference type="PROSITE" id="PS50262"/>
    </source>
</evidence>
<dbReference type="GO" id="GO:0005886">
    <property type="term" value="C:plasma membrane"/>
    <property type="evidence" value="ECO:0007669"/>
    <property type="project" value="UniProtKB-SubCell"/>
</dbReference>
<dbReference type="GO" id="GO:0032870">
    <property type="term" value="P:cellular response to hormone stimulus"/>
    <property type="evidence" value="ECO:0007669"/>
    <property type="project" value="TreeGrafter"/>
</dbReference>
<dbReference type="PANTHER" id="PTHR24241:SF74">
    <property type="entry name" value="ARGININE VASOPRESSIN RECEPTOR 2"/>
    <property type="match status" value="1"/>
</dbReference>
<proteinExistence type="inferred from homology"/>
<dbReference type="Gene3D" id="1.20.1070.10">
    <property type="entry name" value="Rhodopsin 7-helix transmembrane proteins"/>
    <property type="match status" value="1"/>
</dbReference>
<dbReference type="GO" id="GO:0042277">
    <property type="term" value="F:peptide binding"/>
    <property type="evidence" value="ECO:0007669"/>
    <property type="project" value="TreeGrafter"/>
</dbReference>
<keyword evidence="6 10" id="KW-0472">Membrane</keyword>
<dbReference type="InterPro" id="IPR000276">
    <property type="entry name" value="GPCR_Rhodpsn"/>
</dbReference>
<dbReference type="Pfam" id="PF00001">
    <property type="entry name" value="7tm_1"/>
    <property type="match status" value="1"/>
</dbReference>
<dbReference type="GO" id="GO:0045907">
    <property type="term" value="P:positive regulation of vasoconstriction"/>
    <property type="evidence" value="ECO:0007669"/>
    <property type="project" value="TreeGrafter"/>
</dbReference>
<feature type="transmembrane region" description="Helical" evidence="10">
    <location>
        <begin position="268"/>
        <end position="290"/>
    </location>
</feature>
<evidence type="ECO:0000256" key="1">
    <source>
        <dbReference type="ARBA" id="ARBA00004651"/>
    </source>
</evidence>
<organism evidence="12 13">
    <name type="scientific">Vombatus ursinus</name>
    <name type="common">Common wombat</name>
    <dbReference type="NCBI Taxonomy" id="29139"/>
    <lineage>
        <taxon>Eukaryota</taxon>
        <taxon>Metazoa</taxon>
        <taxon>Chordata</taxon>
        <taxon>Craniata</taxon>
        <taxon>Vertebrata</taxon>
        <taxon>Euteleostomi</taxon>
        <taxon>Mammalia</taxon>
        <taxon>Metatheria</taxon>
        <taxon>Diprotodontia</taxon>
        <taxon>Vombatidae</taxon>
        <taxon>Vombatus</taxon>
    </lineage>
</organism>
<feature type="transmembrane region" description="Helical" evidence="10">
    <location>
        <begin position="200"/>
        <end position="221"/>
    </location>
</feature>
<evidence type="ECO:0000256" key="10">
    <source>
        <dbReference type="RuleBase" id="RU046427"/>
    </source>
</evidence>
<evidence type="ECO:0000256" key="6">
    <source>
        <dbReference type="ARBA" id="ARBA00023136"/>
    </source>
</evidence>
<dbReference type="InterPro" id="IPR017452">
    <property type="entry name" value="GPCR_Rhodpsn_7TM"/>
</dbReference>
<evidence type="ECO:0000256" key="4">
    <source>
        <dbReference type="ARBA" id="ARBA00022989"/>
    </source>
</evidence>
<feature type="transmembrane region" description="Helical" evidence="10">
    <location>
        <begin position="152"/>
        <end position="175"/>
    </location>
</feature>
<evidence type="ECO:0000256" key="7">
    <source>
        <dbReference type="ARBA" id="ARBA00023170"/>
    </source>
</evidence>
<reference evidence="12" key="2">
    <citation type="submission" date="2025-08" db="UniProtKB">
        <authorList>
            <consortium name="Ensembl"/>
        </authorList>
    </citation>
    <scope>IDENTIFICATION</scope>
</reference>
<dbReference type="SUPFAM" id="SSF81321">
    <property type="entry name" value="Family A G protein-coupled receptor-like"/>
    <property type="match status" value="1"/>
</dbReference>
<feature type="domain" description="G-protein coupled receptors family 1 profile" evidence="11">
    <location>
        <begin position="54"/>
        <end position="316"/>
    </location>
</feature>
<protein>
    <recommendedName>
        <fullName evidence="11">G-protein coupled receptors family 1 profile domain-containing protein</fullName>
    </recommendedName>
</protein>
<keyword evidence="3 10" id="KW-0812">Transmembrane</keyword>
<keyword evidence="2" id="KW-1003">Cell membrane</keyword>
<dbReference type="InterPro" id="IPR001817">
    <property type="entry name" value="Vasoprsn_rcpt"/>
</dbReference>
<reference evidence="13" key="1">
    <citation type="submission" date="2018-12" db="EMBL/GenBank/DDBJ databases">
        <authorList>
            <person name="Yazar S."/>
        </authorList>
    </citation>
    <scope>NUCLEOTIDE SEQUENCE [LARGE SCALE GENOMIC DNA]</scope>
</reference>
<dbReference type="GeneTree" id="ENSGT01050000244882"/>
<name>A0A4X2KRV9_VOMUR</name>
<comment type="caution">
    <text evidence="10">Lacks conserved residue(s) required for the propagation of feature annotation.</text>
</comment>
<keyword evidence="8 10" id="KW-0325">Glycoprotein</keyword>
<feature type="transmembrane region" description="Helical" evidence="10">
    <location>
        <begin position="296"/>
        <end position="319"/>
    </location>
</feature>
<evidence type="ECO:0000256" key="2">
    <source>
        <dbReference type="ARBA" id="ARBA00022475"/>
    </source>
</evidence>
<dbReference type="Proteomes" id="UP000314987">
    <property type="component" value="Unassembled WGS sequence"/>
</dbReference>
<comment type="similarity">
    <text evidence="10">Belongs to the G-protein coupled receptor 1 family. Vasopressin/oxytocin receptor subfamily.</text>
</comment>
<dbReference type="GO" id="GO:0001992">
    <property type="term" value="P:regulation of systemic arterial blood pressure by vasopressin"/>
    <property type="evidence" value="ECO:0007669"/>
    <property type="project" value="TreeGrafter"/>
</dbReference>
<accession>A0A4X2KRV9</accession>
<evidence type="ECO:0000313" key="13">
    <source>
        <dbReference type="Proteomes" id="UP000314987"/>
    </source>
</evidence>
<dbReference type="GO" id="GO:0005000">
    <property type="term" value="F:vasopressin receptor activity"/>
    <property type="evidence" value="ECO:0007669"/>
    <property type="project" value="InterPro"/>
</dbReference>
<keyword evidence="9 10" id="KW-0807">Transducer</keyword>
<sequence length="364" mass="42291">IQFTFLLTWKILQVHFQAEIQRSSESLGRPGRNEHLAHLEIAVLAIVFIMASLGNFCLILILWRKRKKLSKMYIFMLHLSLADLAVAFFQVLPQLIWDITDVFMGPDLLCRAIKYLQLVGMFASTYMIVVMTIDQCQAIYNPVVIFQKERSLWNASVGSSWLVALIFSLPQVFIFSKAEIAPGVFECWADFIQPWGPRAYVTWILVSIFFIPMSILMICQVKICRIIQINRNAEKHSKLEIRRQKQIMASEASRINIISEAMIKTVKMTVVTVIAYILCWSPFFMVWYPSTITEGGLFTIIMLLGNLNSCANPWIYMYFCRHIPFCENIQMCAINYFILWLNTSSFLLHFRDCFNTLYCDIFLP</sequence>
<keyword evidence="13" id="KW-1185">Reference proteome</keyword>
<evidence type="ECO:0000256" key="9">
    <source>
        <dbReference type="ARBA" id="ARBA00023224"/>
    </source>
</evidence>
<feature type="transmembrane region" description="Helical" evidence="10">
    <location>
        <begin position="41"/>
        <end position="63"/>
    </location>
</feature>
<feature type="transmembrane region" description="Helical" evidence="10">
    <location>
        <begin position="72"/>
        <end position="92"/>
    </location>
</feature>
<evidence type="ECO:0000313" key="12">
    <source>
        <dbReference type="Ensembl" id="ENSVURP00010012711.1"/>
    </source>
</evidence>
<comment type="subcellular location">
    <subcellularLocation>
        <location evidence="1 10">Cell membrane</location>
        <topology evidence="1 10">Multi-pass membrane protein</topology>
    </subcellularLocation>
</comment>